<name>B2KD33_ELUMP</name>
<gene>
    <name evidence="1" type="ordered locus">Emin_0874</name>
</gene>
<dbReference type="RefSeq" id="WP_012415044.1">
    <property type="nucleotide sequence ID" value="NC_010644.1"/>
</dbReference>
<keyword evidence="2" id="KW-1185">Reference proteome</keyword>
<dbReference type="STRING" id="445932.Emin_0874"/>
<dbReference type="EMBL" id="CP001055">
    <property type="protein sequence ID" value="ACC98429.1"/>
    <property type="molecule type" value="Genomic_DNA"/>
</dbReference>
<dbReference type="KEGG" id="emi:Emin_0874"/>
<reference evidence="1 2" key="1">
    <citation type="journal article" date="2009" name="Appl. Environ. Microbiol.">
        <title>Genomic analysis of 'Elusimicrobium minutum,' the first cultivated representative of the phylum 'Elusimicrobia' (formerly termite group 1).</title>
        <authorList>
            <person name="Herlemann D.P.R."/>
            <person name="Geissinger O."/>
            <person name="Ikeda-Ohtsubo W."/>
            <person name="Kunin V."/>
            <person name="Sun H."/>
            <person name="Lapidus A."/>
            <person name="Hugenholtz P."/>
            <person name="Brune A."/>
        </authorList>
    </citation>
    <scope>NUCLEOTIDE SEQUENCE [LARGE SCALE GENOMIC DNA]</scope>
    <source>
        <strain evidence="1 2">Pei191</strain>
    </source>
</reference>
<organism evidence="1 2">
    <name type="scientific">Elusimicrobium minutum (strain Pei191)</name>
    <dbReference type="NCBI Taxonomy" id="445932"/>
    <lineage>
        <taxon>Bacteria</taxon>
        <taxon>Pseudomonadati</taxon>
        <taxon>Elusimicrobiota</taxon>
        <taxon>Elusimicrobia</taxon>
        <taxon>Elusimicrobiales</taxon>
        <taxon>Elusimicrobiaceae</taxon>
        <taxon>Elusimicrobium</taxon>
    </lineage>
</organism>
<sequence>MKLKDLIGHIRGNTLNRFLEQEKLGFELAFVDFFMKERISLESDIIILNSEELSEQPTVIDGIEYIELFPMGELVTVVDDILASSNSLSDNDVAKHFLIYRNNETPGWMIPDGKKDIFLWDGRS</sequence>
<accession>B2KD33</accession>
<proteinExistence type="predicted"/>
<dbReference type="HOGENOM" id="CLU_2000327_0_0_0"/>
<dbReference type="Proteomes" id="UP000001029">
    <property type="component" value="Chromosome"/>
</dbReference>
<protein>
    <submittedName>
        <fullName evidence="1">Uncharacterized protein</fullName>
    </submittedName>
</protein>
<dbReference type="AlphaFoldDB" id="B2KD33"/>
<evidence type="ECO:0000313" key="2">
    <source>
        <dbReference type="Proteomes" id="UP000001029"/>
    </source>
</evidence>
<evidence type="ECO:0000313" key="1">
    <source>
        <dbReference type="EMBL" id="ACC98429.1"/>
    </source>
</evidence>
<dbReference type="OrthoDB" id="1263570at2"/>